<dbReference type="Gene3D" id="1.10.260.40">
    <property type="entry name" value="lambda repressor-like DNA-binding domains"/>
    <property type="match status" value="1"/>
</dbReference>
<evidence type="ECO:0000256" key="1">
    <source>
        <dbReference type="ARBA" id="ARBA00023125"/>
    </source>
</evidence>
<evidence type="ECO:0000313" key="3">
    <source>
        <dbReference type="EMBL" id="CUP60332.1"/>
    </source>
</evidence>
<dbReference type="EMBL" id="CZBE01000007">
    <property type="protein sequence ID" value="CUP60332.1"/>
    <property type="molecule type" value="Genomic_DNA"/>
</dbReference>
<dbReference type="OrthoDB" id="9814553at2"/>
<dbReference type="SUPFAM" id="SSF47413">
    <property type="entry name" value="lambda repressor-like DNA-binding domains"/>
    <property type="match status" value="1"/>
</dbReference>
<name>A0A174PH46_9FIRM</name>
<dbReference type="Pfam" id="PF01381">
    <property type="entry name" value="HTH_3"/>
    <property type="match status" value="1"/>
</dbReference>
<dbReference type="InterPro" id="IPR001387">
    <property type="entry name" value="Cro/C1-type_HTH"/>
</dbReference>
<keyword evidence="1" id="KW-0238">DNA-binding</keyword>
<proteinExistence type="predicted"/>
<sequence length="111" mass="12660">MKEIDYKAIGARIKYYRNQRNITQAQLAEKSSVEPSNISHIERGATKVSLPTLFKIANSLEVSLDDLVYDSLKKTQHISNKELNHILSDCNDKELKAIIEMVKSTKSILRK</sequence>
<dbReference type="PANTHER" id="PTHR46797:SF1">
    <property type="entry name" value="METHYLPHOSPHONATE SYNTHASE"/>
    <property type="match status" value="1"/>
</dbReference>
<dbReference type="CDD" id="cd00093">
    <property type="entry name" value="HTH_XRE"/>
    <property type="match status" value="1"/>
</dbReference>
<dbReference type="PROSITE" id="PS50943">
    <property type="entry name" value="HTH_CROC1"/>
    <property type="match status" value="1"/>
</dbReference>
<dbReference type="GO" id="GO:0003700">
    <property type="term" value="F:DNA-binding transcription factor activity"/>
    <property type="evidence" value="ECO:0007669"/>
    <property type="project" value="TreeGrafter"/>
</dbReference>
<dbReference type="AlphaFoldDB" id="A0A174PH46"/>
<evidence type="ECO:0000259" key="2">
    <source>
        <dbReference type="PROSITE" id="PS50943"/>
    </source>
</evidence>
<reference evidence="3 4" key="1">
    <citation type="submission" date="2015-09" db="EMBL/GenBank/DDBJ databases">
        <authorList>
            <consortium name="Pathogen Informatics"/>
        </authorList>
    </citation>
    <scope>NUCLEOTIDE SEQUENCE [LARGE SCALE GENOMIC DNA]</scope>
    <source>
        <strain evidence="3 4">2789STDY5834939</strain>
    </source>
</reference>
<dbReference type="InterPro" id="IPR010982">
    <property type="entry name" value="Lambda_DNA-bd_dom_sf"/>
</dbReference>
<dbReference type="Proteomes" id="UP000095765">
    <property type="component" value="Unassembled WGS sequence"/>
</dbReference>
<evidence type="ECO:0000313" key="4">
    <source>
        <dbReference type="Proteomes" id="UP000095765"/>
    </source>
</evidence>
<dbReference type="GO" id="GO:0003677">
    <property type="term" value="F:DNA binding"/>
    <property type="evidence" value="ECO:0007669"/>
    <property type="project" value="UniProtKB-KW"/>
</dbReference>
<dbReference type="SMART" id="SM00530">
    <property type="entry name" value="HTH_XRE"/>
    <property type="match status" value="1"/>
</dbReference>
<dbReference type="PANTHER" id="PTHR46797">
    <property type="entry name" value="HTH-TYPE TRANSCRIPTIONAL REGULATOR"/>
    <property type="match status" value="1"/>
</dbReference>
<feature type="domain" description="HTH cro/C1-type" evidence="2">
    <location>
        <begin position="13"/>
        <end position="67"/>
    </location>
</feature>
<dbReference type="GO" id="GO:0005829">
    <property type="term" value="C:cytosol"/>
    <property type="evidence" value="ECO:0007669"/>
    <property type="project" value="TreeGrafter"/>
</dbReference>
<dbReference type="InterPro" id="IPR050807">
    <property type="entry name" value="TransReg_Diox_bact_type"/>
</dbReference>
<accession>A0A174PH46</accession>
<protein>
    <submittedName>
        <fullName evidence="3">Anaerobic benzoate catabolism transcriptional regulator</fullName>
    </submittedName>
</protein>
<organism evidence="3 4">
    <name type="scientific">Anaerotruncus colihominis</name>
    <dbReference type="NCBI Taxonomy" id="169435"/>
    <lineage>
        <taxon>Bacteria</taxon>
        <taxon>Bacillati</taxon>
        <taxon>Bacillota</taxon>
        <taxon>Clostridia</taxon>
        <taxon>Eubacteriales</taxon>
        <taxon>Oscillospiraceae</taxon>
        <taxon>Anaerotruncus</taxon>
    </lineage>
</organism>
<dbReference type="RefSeq" id="WP_055244699.1">
    <property type="nucleotide sequence ID" value="NZ_CABIWA010000009.1"/>
</dbReference>
<gene>
    <name evidence="3" type="ORF">ERS852551_01334</name>
</gene>